<evidence type="ECO:0000313" key="4">
    <source>
        <dbReference type="Proteomes" id="UP000178894"/>
    </source>
</evidence>
<evidence type="ECO:0008006" key="5">
    <source>
        <dbReference type="Google" id="ProtNLM"/>
    </source>
</evidence>
<accession>A0A1F5Y0S1</accession>
<dbReference type="InterPro" id="IPR029063">
    <property type="entry name" value="SAM-dependent_MTases_sf"/>
</dbReference>
<dbReference type="Proteomes" id="UP000178894">
    <property type="component" value="Unassembled WGS sequence"/>
</dbReference>
<gene>
    <name evidence="3" type="ORF">A3G54_04320</name>
</gene>
<evidence type="ECO:0000259" key="2">
    <source>
        <dbReference type="Pfam" id="PF08484"/>
    </source>
</evidence>
<dbReference type="InterPro" id="IPR013630">
    <property type="entry name" value="Methyltransf_Zn-bd_dom_put"/>
</dbReference>
<proteinExistence type="predicted"/>
<dbReference type="STRING" id="1798364.A3G54_04320"/>
<reference evidence="3 4" key="1">
    <citation type="journal article" date="2016" name="Nat. Commun.">
        <title>Thousands of microbial genomes shed light on interconnected biogeochemical processes in an aquifer system.</title>
        <authorList>
            <person name="Anantharaman K."/>
            <person name="Brown C.T."/>
            <person name="Hug L.A."/>
            <person name="Sharon I."/>
            <person name="Castelle C.J."/>
            <person name="Probst A.J."/>
            <person name="Thomas B.C."/>
            <person name="Singh A."/>
            <person name="Wilkins M.J."/>
            <person name="Karaoz U."/>
            <person name="Brodie E.L."/>
            <person name="Williams K.H."/>
            <person name="Hubbard S.S."/>
            <person name="Banfield J.F."/>
        </authorList>
    </citation>
    <scope>NUCLEOTIDE SEQUENCE [LARGE SCALE GENOMIC DNA]</scope>
</reference>
<comment type="caution">
    <text evidence="3">The sequence shown here is derived from an EMBL/GenBank/DDBJ whole genome shotgun (WGS) entry which is preliminary data.</text>
</comment>
<dbReference type="EMBL" id="MFIQ01000006">
    <property type="protein sequence ID" value="OGF93747.1"/>
    <property type="molecule type" value="Genomic_DNA"/>
</dbReference>
<name>A0A1F5Y0S1_9BACT</name>
<dbReference type="Pfam" id="PF13489">
    <property type="entry name" value="Methyltransf_23"/>
    <property type="match status" value="1"/>
</dbReference>
<dbReference type="PANTHER" id="PTHR43861">
    <property type="entry name" value="TRANS-ACONITATE 2-METHYLTRANSFERASE-RELATED"/>
    <property type="match status" value="1"/>
</dbReference>
<dbReference type="SUPFAM" id="SSF53335">
    <property type="entry name" value="S-adenosyl-L-methionine-dependent methyltransferases"/>
    <property type="match status" value="1"/>
</dbReference>
<feature type="domain" description="Methyltransferase putative zinc binding" evidence="1">
    <location>
        <begin position="9"/>
        <end position="72"/>
    </location>
</feature>
<dbReference type="Pfam" id="PF08421">
    <property type="entry name" value="Methyltransf_13"/>
    <property type="match status" value="1"/>
</dbReference>
<dbReference type="Gene3D" id="3.40.50.720">
    <property type="entry name" value="NAD(P)-binding Rossmann-like Domain"/>
    <property type="match status" value="1"/>
</dbReference>
<dbReference type="Gene3D" id="6.20.50.110">
    <property type="entry name" value="Methyltransferase, zinc-binding domain"/>
    <property type="match status" value="1"/>
</dbReference>
<evidence type="ECO:0000313" key="3">
    <source>
        <dbReference type="EMBL" id="OGF93747.1"/>
    </source>
</evidence>
<dbReference type="Gene3D" id="3.40.50.150">
    <property type="entry name" value="Vaccinia Virus protein VP39"/>
    <property type="match status" value="1"/>
</dbReference>
<sequence length="424" mass="47596">MKTKIIDRCRVCGSKKLIPILSLGSLYVSNFVEGDVDKNDKPVQLELVLCELSGGGCGLLQLRHTVSPKKMYRNYWYLSGTSTTMVEALANITSAAEKIIKFAAGDIAVDIGSNDGTLLRSYKTEGLKKIGFEPSVNLAHLGEKGGAKIFNNFFNAMDFKNEYGEERAKAITAVAMFYDLDDPNSFVRDIQEILHPEGLFIIQMAYLPTMLAQNAFDNICHEHLEYYSLSSLIPLLSRHGLEVFDVELNDVNGGSFRTYIRNKGSTIGKEGKAAEKRVADLLAREKKLGLDNKKIYEEFAQRVLGLKKKLREFIKSETAAGRKIYVYGASTKGNTLLQFFELNPSFLPKACDKNSAKWGTKTIGTNIPIVSKEEARRDKPDYFLILPWHFLKEMVEEERKYLSSGGKFIVPLPEFRIVGKEVLL</sequence>
<feature type="domain" description="C-methyltransferase" evidence="2">
    <location>
        <begin position="251"/>
        <end position="413"/>
    </location>
</feature>
<organism evidence="3 4">
    <name type="scientific">Candidatus Giovannonibacteria bacterium RIFCSPLOWO2_12_FULL_44_15</name>
    <dbReference type="NCBI Taxonomy" id="1798364"/>
    <lineage>
        <taxon>Bacteria</taxon>
        <taxon>Candidatus Giovannoniibacteriota</taxon>
    </lineage>
</organism>
<dbReference type="InterPro" id="IPR013691">
    <property type="entry name" value="MeTrfase_14"/>
</dbReference>
<dbReference type="Gene3D" id="6.10.250.3100">
    <property type="match status" value="1"/>
</dbReference>
<dbReference type="PANTHER" id="PTHR43861:SF5">
    <property type="entry name" value="BLL5978 PROTEIN"/>
    <property type="match status" value="1"/>
</dbReference>
<protein>
    <recommendedName>
        <fullName evidence="5">Methyltransferase</fullName>
    </recommendedName>
</protein>
<evidence type="ECO:0000259" key="1">
    <source>
        <dbReference type="Pfam" id="PF08421"/>
    </source>
</evidence>
<dbReference type="InterPro" id="IPR038576">
    <property type="entry name" value="Methyltransf_Zn-bd_dom_put_sf"/>
</dbReference>
<dbReference type="Pfam" id="PF08484">
    <property type="entry name" value="Methyltransf_14"/>
    <property type="match status" value="1"/>
</dbReference>
<dbReference type="AlphaFoldDB" id="A0A1F5Y0S1"/>